<organism evidence="3 4">
    <name type="scientific">Achromobacter veterisilvae</name>
    <dbReference type="NCBI Taxonomy" id="2069367"/>
    <lineage>
        <taxon>Bacteria</taxon>
        <taxon>Pseudomonadati</taxon>
        <taxon>Pseudomonadota</taxon>
        <taxon>Betaproteobacteria</taxon>
        <taxon>Burkholderiales</taxon>
        <taxon>Alcaligenaceae</taxon>
        <taxon>Achromobacter</taxon>
    </lineage>
</organism>
<dbReference type="PIRSF" id="PIRSF012337">
    <property type="entry name" value="gp45"/>
    <property type="match status" value="1"/>
</dbReference>
<dbReference type="AlphaFoldDB" id="A0A446CFE4"/>
<dbReference type="EMBL" id="UFQC01000010">
    <property type="protein sequence ID" value="SSW66600.1"/>
    <property type="molecule type" value="Genomic_DNA"/>
</dbReference>
<dbReference type="InterPro" id="IPR053861">
    <property type="entry name" value="Phage_Mu_Gp45_N"/>
</dbReference>
<feature type="domain" description="Bacteriophage Mu Gp45 N-terminal" evidence="2">
    <location>
        <begin position="5"/>
        <end position="71"/>
    </location>
</feature>
<dbReference type="InterPro" id="IPR014462">
    <property type="entry name" value="Phage_Mu_Gp45"/>
</dbReference>
<evidence type="ECO:0000313" key="4">
    <source>
        <dbReference type="Proteomes" id="UP000289465"/>
    </source>
</evidence>
<dbReference type="NCBIfam" id="TIGR01644">
    <property type="entry name" value="phage_P2_V"/>
    <property type="match status" value="1"/>
</dbReference>
<evidence type="ECO:0000259" key="2">
    <source>
        <dbReference type="Pfam" id="PF06890"/>
    </source>
</evidence>
<dbReference type="Proteomes" id="UP000289465">
    <property type="component" value="Unassembled WGS sequence"/>
</dbReference>
<reference evidence="3 4" key="1">
    <citation type="submission" date="2018-07" db="EMBL/GenBank/DDBJ databases">
        <authorList>
            <person name="Peeters C."/>
        </authorList>
    </citation>
    <scope>NUCLEOTIDE SEQUENCE [LARGE SCALE GENOMIC DNA]</scope>
    <source>
        <strain evidence="3 4">LMG 30378</strain>
    </source>
</reference>
<sequence length="191" mass="20759">MMVGRGRVAYVDDSGPVQIMQVRASGLELADRRVRPQEFGLTSNPPFDSDAVLLSVAGDRSATMVTGVNHQGSRPRGLKPGETKLYSLDGKYIYLTAGDGLVVDAQGQDVVVNNARDVTWNLSGKLTIAAPGGIDLKAPEVRATGDMLDNYETNERTMKDMREIHNEHDHDVEGVQPGSATIRSKKPEQQQ</sequence>
<dbReference type="Pfam" id="PF06890">
    <property type="entry name" value="Phage_Mu_Gp45"/>
    <property type="match status" value="1"/>
</dbReference>
<feature type="region of interest" description="Disordered" evidence="1">
    <location>
        <begin position="165"/>
        <end position="191"/>
    </location>
</feature>
<evidence type="ECO:0000256" key="1">
    <source>
        <dbReference type="SAM" id="MobiDB-lite"/>
    </source>
</evidence>
<gene>
    <name evidence="3" type="ORF">AVE30378_02139</name>
</gene>
<evidence type="ECO:0000313" key="3">
    <source>
        <dbReference type="EMBL" id="SSW66600.1"/>
    </source>
</evidence>
<dbReference type="InterPro" id="IPR013046">
    <property type="entry name" value="GpV/Gp45"/>
</dbReference>
<name>A0A446CFE4_9BURK</name>
<accession>A0A446CFE4</accession>
<proteinExistence type="predicted"/>
<protein>
    <recommendedName>
        <fullName evidence="2">Bacteriophage Mu Gp45 N-terminal domain-containing protein</fullName>
    </recommendedName>
</protein>